<dbReference type="InterPro" id="IPR045979">
    <property type="entry name" value="DUF5935"/>
</dbReference>
<evidence type="ECO:0000313" key="9">
    <source>
        <dbReference type="EMBL" id="QDV06705.1"/>
    </source>
</evidence>
<sequence length="482" mass="54129">MRDLLVALFVLGALPVSFKRPAAGMLTFSLLAYMRIQDLTWGFARDQRWSLYVALAMLAGWIFAEEKSKPIWTFRTALLIFMPVWMFIGLFEEVGVKAFQSANFVEYAKIIWVAIFTTMVIQRREHLRALMWIVGGSFAFFGLKNGAAAILSGGSLHIIRGPGGMLEDNNDFALALAMSIPVLVGLATSETNLYYRKWLRFCVPFTYLSVFATRSRGGFLSAGLATFILVWRSKNRIAGIMLMGFAGLVGIMALPADMFERLQTLQNVEEDGSAMGRIRAWKVAGRMIQDQPFFGVGFNRFQANYLNYGDRVHERQEGTRVAHNAYLQIWSEAGTPVFLSYMLLLTLSVIAVQRVRREALRVYDRSWILSYCTAFEGAFLTFMLGSAFLNRAHFDLIYHYFAMVMVFEKVARKEMENPLSSAGEARRGIGGHLSRFEGIGFKRPLGVGRGFRSTDLAPVSYRTARSQGGGASNAFRASERDA</sequence>
<dbReference type="PANTHER" id="PTHR37422">
    <property type="entry name" value="TEICHURONIC ACID BIOSYNTHESIS PROTEIN TUAE"/>
    <property type="match status" value="1"/>
</dbReference>
<dbReference type="NCBIfam" id="TIGR03097">
    <property type="entry name" value="PEP_O_lig_1"/>
    <property type="match status" value="1"/>
</dbReference>
<evidence type="ECO:0000256" key="4">
    <source>
        <dbReference type="ARBA" id="ARBA00023136"/>
    </source>
</evidence>
<dbReference type="EMBL" id="CP036434">
    <property type="protein sequence ID" value="QDV06705.1"/>
    <property type="molecule type" value="Genomic_DNA"/>
</dbReference>
<dbReference type="RefSeq" id="WP_145197114.1">
    <property type="nucleotide sequence ID" value="NZ_CP036434.1"/>
</dbReference>
<feature type="region of interest" description="Disordered" evidence="5">
    <location>
        <begin position="463"/>
        <end position="482"/>
    </location>
</feature>
<name>A0A518ERN8_9BACT</name>
<protein>
    <submittedName>
        <fullName evidence="9">O-Antigen ligase</fullName>
    </submittedName>
</protein>
<dbReference type="OrthoDB" id="260159at2"/>
<feature type="domain" description="DUF5935" evidence="8">
    <location>
        <begin position="1"/>
        <end position="155"/>
    </location>
</feature>
<dbReference type="Pfam" id="PF04932">
    <property type="entry name" value="Wzy_C"/>
    <property type="match status" value="1"/>
</dbReference>
<evidence type="ECO:0000256" key="3">
    <source>
        <dbReference type="ARBA" id="ARBA00022989"/>
    </source>
</evidence>
<feature type="transmembrane region" description="Helical" evidence="6">
    <location>
        <begin position="337"/>
        <end position="355"/>
    </location>
</feature>
<dbReference type="GO" id="GO:0016874">
    <property type="term" value="F:ligase activity"/>
    <property type="evidence" value="ECO:0007669"/>
    <property type="project" value="UniProtKB-KW"/>
</dbReference>
<proteinExistence type="predicted"/>
<evidence type="ECO:0000256" key="2">
    <source>
        <dbReference type="ARBA" id="ARBA00022692"/>
    </source>
</evidence>
<keyword evidence="2 6" id="KW-0812">Transmembrane</keyword>
<evidence type="ECO:0000256" key="6">
    <source>
        <dbReference type="SAM" id="Phobius"/>
    </source>
</evidence>
<dbReference type="InterPro" id="IPR017528">
    <property type="entry name" value="CHP03097O-antigen_lig-rel"/>
</dbReference>
<feature type="transmembrane region" description="Helical" evidence="6">
    <location>
        <begin position="172"/>
        <end position="195"/>
    </location>
</feature>
<gene>
    <name evidence="9" type="ORF">Poly30_22200</name>
</gene>
<dbReference type="Proteomes" id="UP000320390">
    <property type="component" value="Chromosome"/>
</dbReference>
<evidence type="ECO:0000259" key="8">
    <source>
        <dbReference type="Pfam" id="PF19358"/>
    </source>
</evidence>
<feature type="transmembrane region" description="Helical" evidence="6">
    <location>
        <begin position="367"/>
        <end position="389"/>
    </location>
</feature>
<dbReference type="GO" id="GO:0016020">
    <property type="term" value="C:membrane"/>
    <property type="evidence" value="ECO:0007669"/>
    <property type="project" value="UniProtKB-SubCell"/>
</dbReference>
<feature type="transmembrane region" description="Helical" evidence="6">
    <location>
        <begin position="237"/>
        <end position="256"/>
    </location>
</feature>
<accession>A0A518ERN8</accession>
<comment type="subcellular location">
    <subcellularLocation>
        <location evidence="1">Membrane</location>
        <topology evidence="1">Multi-pass membrane protein</topology>
    </subcellularLocation>
</comment>
<keyword evidence="10" id="KW-1185">Reference proteome</keyword>
<dbReference type="AlphaFoldDB" id="A0A518ERN8"/>
<evidence type="ECO:0000313" key="10">
    <source>
        <dbReference type="Proteomes" id="UP000320390"/>
    </source>
</evidence>
<feature type="domain" description="O-antigen ligase-related" evidence="7">
    <location>
        <begin position="208"/>
        <end position="341"/>
    </location>
</feature>
<feature type="transmembrane region" description="Helical" evidence="6">
    <location>
        <begin position="104"/>
        <end position="122"/>
    </location>
</feature>
<keyword evidence="4 6" id="KW-0472">Membrane</keyword>
<reference evidence="9 10" key="1">
    <citation type="submission" date="2019-02" db="EMBL/GenBank/DDBJ databases">
        <title>Deep-cultivation of Planctomycetes and their phenomic and genomic characterization uncovers novel biology.</title>
        <authorList>
            <person name="Wiegand S."/>
            <person name="Jogler M."/>
            <person name="Boedeker C."/>
            <person name="Pinto D."/>
            <person name="Vollmers J."/>
            <person name="Rivas-Marin E."/>
            <person name="Kohn T."/>
            <person name="Peeters S.H."/>
            <person name="Heuer A."/>
            <person name="Rast P."/>
            <person name="Oberbeckmann S."/>
            <person name="Bunk B."/>
            <person name="Jeske O."/>
            <person name="Meyerdierks A."/>
            <person name="Storesund J.E."/>
            <person name="Kallscheuer N."/>
            <person name="Luecker S."/>
            <person name="Lage O.M."/>
            <person name="Pohl T."/>
            <person name="Merkel B.J."/>
            <person name="Hornburger P."/>
            <person name="Mueller R.-W."/>
            <person name="Bruemmer F."/>
            <person name="Labrenz M."/>
            <person name="Spormann A.M."/>
            <person name="Op den Camp H."/>
            <person name="Overmann J."/>
            <person name="Amann R."/>
            <person name="Jetten M.S.M."/>
            <person name="Mascher T."/>
            <person name="Medema M.H."/>
            <person name="Devos D.P."/>
            <person name="Kaster A.-K."/>
            <person name="Ovreas L."/>
            <person name="Rohde M."/>
            <person name="Galperin M.Y."/>
            <person name="Jogler C."/>
        </authorList>
    </citation>
    <scope>NUCLEOTIDE SEQUENCE [LARGE SCALE GENOMIC DNA]</scope>
    <source>
        <strain evidence="9 10">Poly30</strain>
    </source>
</reference>
<dbReference type="Pfam" id="PF19358">
    <property type="entry name" value="DUF5935"/>
    <property type="match status" value="1"/>
</dbReference>
<dbReference type="InterPro" id="IPR007016">
    <property type="entry name" value="O-antigen_ligase-rel_domated"/>
</dbReference>
<dbReference type="PANTHER" id="PTHR37422:SF13">
    <property type="entry name" value="LIPOPOLYSACCHARIDE BIOSYNTHESIS PROTEIN PA4999-RELATED"/>
    <property type="match status" value="1"/>
</dbReference>
<feature type="transmembrane region" description="Helical" evidence="6">
    <location>
        <begin position="129"/>
        <end position="152"/>
    </location>
</feature>
<evidence type="ECO:0000256" key="5">
    <source>
        <dbReference type="SAM" id="MobiDB-lite"/>
    </source>
</evidence>
<evidence type="ECO:0000259" key="7">
    <source>
        <dbReference type="Pfam" id="PF04932"/>
    </source>
</evidence>
<organism evidence="9 10">
    <name type="scientific">Saltatorellus ferox</name>
    <dbReference type="NCBI Taxonomy" id="2528018"/>
    <lineage>
        <taxon>Bacteria</taxon>
        <taxon>Pseudomonadati</taxon>
        <taxon>Planctomycetota</taxon>
        <taxon>Planctomycetia</taxon>
        <taxon>Planctomycetia incertae sedis</taxon>
        <taxon>Saltatorellus</taxon>
    </lineage>
</organism>
<keyword evidence="9" id="KW-0436">Ligase</keyword>
<evidence type="ECO:0000256" key="1">
    <source>
        <dbReference type="ARBA" id="ARBA00004141"/>
    </source>
</evidence>
<dbReference type="InterPro" id="IPR051533">
    <property type="entry name" value="WaaL-like"/>
</dbReference>
<feature type="transmembrane region" description="Helical" evidence="6">
    <location>
        <begin position="71"/>
        <end position="92"/>
    </location>
</feature>
<keyword evidence="3 6" id="KW-1133">Transmembrane helix</keyword>
<feature type="transmembrane region" description="Helical" evidence="6">
    <location>
        <begin position="49"/>
        <end position="64"/>
    </location>
</feature>